<evidence type="ECO:0000313" key="3">
    <source>
        <dbReference type="Proteomes" id="UP001163046"/>
    </source>
</evidence>
<name>A0A9W9ZR79_9CNID</name>
<sequence length="194" mass="22424">MAKRKHTCHLISLRYMKIILSTIITLSLFGVIIYWKSSSGNVEHNFRRLSIWNSTPPPYKENLNRSSVCYNVLTQMRNARWIKRANITPIDELQQRNTEIQIRKKRGMPIRLHRDDSRCGGDPFFLASPNFGFPLPALCDVNGSAPCCNHVTQRCGALREYCNCARCTDFRKTIPAELFDWIPFHGGCTFTNFH</sequence>
<keyword evidence="1" id="KW-1133">Transmembrane helix</keyword>
<dbReference type="Proteomes" id="UP001163046">
    <property type="component" value="Unassembled WGS sequence"/>
</dbReference>
<comment type="caution">
    <text evidence="2">The sequence shown here is derived from an EMBL/GenBank/DDBJ whole genome shotgun (WGS) entry which is preliminary data.</text>
</comment>
<feature type="transmembrane region" description="Helical" evidence="1">
    <location>
        <begin position="12"/>
        <end position="35"/>
    </location>
</feature>
<accession>A0A9W9ZR79</accession>
<gene>
    <name evidence="2" type="ORF">OS493_010745</name>
</gene>
<evidence type="ECO:0000313" key="2">
    <source>
        <dbReference type="EMBL" id="KAJ7386331.1"/>
    </source>
</evidence>
<dbReference type="EMBL" id="MU825877">
    <property type="protein sequence ID" value="KAJ7386331.1"/>
    <property type="molecule type" value="Genomic_DNA"/>
</dbReference>
<organism evidence="2 3">
    <name type="scientific">Desmophyllum pertusum</name>
    <dbReference type="NCBI Taxonomy" id="174260"/>
    <lineage>
        <taxon>Eukaryota</taxon>
        <taxon>Metazoa</taxon>
        <taxon>Cnidaria</taxon>
        <taxon>Anthozoa</taxon>
        <taxon>Hexacorallia</taxon>
        <taxon>Scleractinia</taxon>
        <taxon>Caryophylliina</taxon>
        <taxon>Caryophylliidae</taxon>
        <taxon>Desmophyllum</taxon>
    </lineage>
</organism>
<keyword evidence="1" id="KW-0812">Transmembrane</keyword>
<proteinExistence type="predicted"/>
<protein>
    <submittedName>
        <fullName evidence="2">Uncharacterized protein</fullName>
    </submittedName>
</protein>
<reference evidence="2" key="1">
    <citation type="submission" date="2023-01" db="EMBL/GenBank/DDBJ databases">
        <title>Genome assembly of the deep-sea coral Lophelia pertusa.</title>
        <authorList>
            <person name="Herrera S."/>
            <person name="Cordes E."/>
        </authorList>
    </citation>
    <scope>NUCLEOTIDE SEQUENCE</scope>
    <source>
        <strain evidence="2">USNM1676648</strain>
        <tissue evidence="2">Polyp</tissue>
    </source>
</reference>
<evidence type="ECO:0000256" key="1">
    <source>
        <dbReference type="SAM" id="Phobius"/>
    </source>
</evidence>
<keyword evidence="1" id="KW-0472">Membrane</keyword>
<keyword evidence="3" id="KW-1185">Reference proteome</keyword>
<dbReference type="AlphaFoldDB" id="A0A9W9ZR79"/>
<dbReference type="OrthoDB" id="5981895at2759"/>